<name>A0A9W7JAU9_HIBTR</name>
<gene>
    <name evidence="2" type="ORF">HRI_004796000</name>
</gene>
<accession>A0A9W7JAU9</accession>
<feature type="coiled-coil region" evidence="1">
    <location>
        <begin position="18"/>
        <end position="52"/>
    </location>
</feature>
<organism evidence="2 3">
    <name type="scientific">Hibiscus trionum</name>
    <name type="common">Flower of an hour</name>
    <dbReference type="NCBI Taxonomy" id="183268"/>
    <lineage>
        <taxon>Eukaryota</taxon>
        <taxon>Viridiplantae</taxon>
        <taxon>Streptophyta</taxon>
        <taxon>Embryophyta</taxon>
        <taxon>Tracheophyta</taxon>
        <taxon>Spermatophyta</taxon>
        <taxon>Magnoliopsida</taxon>
        <taxon>eudicotyledons</taxon>
        <taxon>Gunneridae</taxon>
        <taxon>Pentapetalae</taxon>
        <taxon>rosids</taxon>
        <taxon>malvids</taxon>
        <taxon>Malvales</taxon>
        <taxon>Malvaceae</taxon>
        <taxon>Malvoideae</taxon>
        <taxon>Hibiscus</taxon>
    </lineage>
</organism>
<comment type="caution">
    <text evidence="2">The sequence shown here is derived from an EMBL/GenBank/DDBJ whole genome shotgun (WGS) entry which is preliminary data.</text>
</comment>
<dbReference type="OrthoDB" id="1002512at2759"/>
<dbReference type="Proteomes" id="UP001165190">
    <property type="component" value="Unassembled WGS sequence"/>
</dbReference>
<sequence length="106" mass="11752">MSAVERQRKETRPMKQLMTAAQAALRDKAKEREMLERKKQSMLAKKAAMEKMVANFMLFIEAIEKNDTETAQKFNEKEMKNTILSMIIGGGGHNGGFAADDGGNGA</sequence>
<keyword evidence="3" id="KW-1185">Reference proteome</keyword>
<reference evidence="2" key="1">
    <citation type="submission" date="2023-05" db="EMBL/GenBank/DDBJ databases">
        <title>Genome and transcriptome analyses reveal genes involved in the formation of fine ridges on petal epidermal cells in Hibiscus trionum.</title>
        <authorList>
            <person name="Koshimizu S."/>
            <person name="Masuda S."/>
            <person name="Ishii T."/>
            <person name="Shirasu K."/>
            <person name="Hoshino A."/>
            <person name="Arita M."/>
        </authorList>
    </citation>
    <scope>NUCLEOTIDE SEQUENCE</scope>
    <source>
        <strain evidence="2">Hamamatsu line</strain>
    </source>
</reference>
<evidence type="ECO:0000313" key="2">
    <source>
        <dbReference type="EMBL" id="GMJ11268.1"/>
    </source>
</evidence>
<evidence type="ECO:0000313" key="3">
    <source>
        <dbReference type="Proteomes" id="UP001165190"/>
    </source>
</evidence>
<keyword evidence="1" id="KW-0175">Coiled coil</keyword>
<proteinExistence type="predicted"/>
<dbReference type="EMBL" id="BSYR01000061">
    <property type="protein sequence ID" value="GMJ11268.1"/>
    <property type="molecule type" value="Genomic_DNA"/>
</dbReference>
<protein>
    <submittedName>
        <fullName evidence="2">Uncharacterized protein</fullName>
    </submittedName>
</protein>
<evidence type="ECO:0000256" key="1">
    <source>
        <dbReference type="SAM" id="Coils"/>
    </source>
</evidence>
<dbReference type="AlphaFoldDB" id="A0A9W7JAU9"/>